<evidence type="ECO:0000313" key="2">
    <source>
        <dbReference type="Proteomes" id="UP001165960"/>
    </source>
</evidence>
<dbReference type="EMBL" id="QTSX02005826">
    <property type="protein sequence ID" value="KAJ9057111.1"/>
    <property type="molecule type" value="Genomic_DNA"/>
</dbReference>
<name>A0ACC2S4M7_9FUNG</name>
<keyword evidence="2" id="KW-1185">Reference proteome</keyword>
<evidence type="ECO:0000313" key="1">
    <source>
        <dbReference type="EMBL" id="KAJ9057111.1"/>
    </source>
</evidence>
<sequence length="63" mass="7083">MLPFPKDGSFSRSLPEEYRPTPNGYRFLRHRRTGWANQVKPGGTGLPLSLPRNAHAGFTIFIA</sequence>
<proteinExistence type="predicted"/>
<protein>
    <submittedName>
        <fullName evidence="1">Uncharacterized protein</fullName>
    </submittedName>
</protein>
<accession>A0ACC2S4M7</accession>
<reference evidence="1" key="1">
    <citation type="submission" date="2022-04" db="EMBL/GenBank/DDBJ databases">
        <title>Genome of the entomopathogenic fungus Entomophthora muscae.</title>
        <authorList>
            <person name="Elya C."/>
            <person name="Lovett B.R."/>
            <person name="Lee E."/>
            <person name="Macias A.M."/>
            <person name="Hajek A.E."/>
            <person name="De Bivort B.L."/>
            <person name="Kasson M.T."/>
            <person name="De Fine Licht H.H."/>
            <person name="Stajich J.E."/>
        </authorList>
    </citation>
    <scope>NUCLEOTIDE SEQUENCE</scope>
    <source>
        <strain evidence="1">Berkeley</strain>
    </source>
</reference>
<dbReference type="Proteomes" id="UP001165960">
    <property type="component" value="Unassembled WGS sequence"/>
</dbReference>
<organism evidence="1 2">
    <name type="scientific">Entomophthora muscae</name>
    <dbReference type="NCBI Taxonomy" id="34485"/>
    <lineage>
        <taxon>Eukaryota</taxon>
        <taxon>Fungi</taxon>
        <taxon>Fungi incertae sedis</taxon>
        <taxon>Zoopagomycota</taxon>
        <taxon>Entomophthoromycotina</taxon>
        <taxon>Entomophthoromycetes</taxon>
        <taxon>Entomophthorales</taxon>
        <taxon>Entomophthoraceae</taxon>
        <taxon>Entomophthora</taxon>
    </lineage>
</organism>
<gene>
    <name evidence="1" type="ORF">DSO57_1025758</name>
</gene>
<comment type="caution">
    <text evidence="1">The sequence shown here is derived from an EMBL/GenBank/DDBJ whole genome shotgun (WGS) entry which is preliminary data.</text>
</comment>